<dbReference type="Proteomes" id="UP000245626">
    <property type="component" value="Unassembled WGS sequence"/>
</dbReference>
<accession>A0ACD0P5Z1</accession>
<sequence length="308" mass="34384">MSNLGRGAGWNKALVNYAKTVDPKRSLDPSVLVACDEKTITIRDGYPKAKYHYLVLPRIPFQLEKAAAVRDQVHQDEQQGSSKETLRVSGGRLSLGPSKSDRIPPFHLESLESVLASPHCEQVFSALRRSRDVAVDLMRSEMVKDRQDGRSWDIMSGFHAIPSMEHVHLHIISNDLVSEKLKNKKHYNSFRPDLGFWLPFEEVESYVHQGLKKLPKGKKEYESLLKSPLVSFRDGSVHSNLPGLKAHLLSCWEGEMSKASGGPGSSPPPSSSSTPPQPRQAGDQSRLKRKSSQATSESEDEVVLRLKR</sequence>
<organism evidence="1 2">
    <name type="scientific">Violaceomyces palustris</name>
    <dbReference type="NCBI Taxonomy" id="1673888"/>
    <lineage>
        <taxon>Eukaryota</taxon>
        <taxon>Fungi</taxon>
        <taxon>Dikarya</taxon>
        <taxon>Basidiomycota</taxon>
        <taxon>Ustilaginomycotina</taxon>
        <taxon>Ustilaginomycetes</taxon>
        <taxon>Violaceomycetales</taxon>
        <taxon>Violaceomycetaceae</taxon>
        <taxon>Violaceomyces</taxon>
    </lineage>
</organism>
<proteinExistence type="predicted"/>
<evidence type="ECO:0000313" key="1">
    <source>
        <dbReference type="EMBL" id="PWN53460.1"/>
    </source>
</evidence>
<protein>
    <submittedName>
        <fullName evidence="1">Uncharacterized protein</fullName>
    </submittedName>
</protein>
<reference evidence="1 2" key="1">
    <citation type="journal article" date="2018" name="Mol. Biol. Evol.">
        <title>Broad Genomic Sampling Reveals a Smut Pathogenic Ancestry of the Fungal Clade Ustilaginomycotina.</title>
        <authorList>
            <person name="Kijpornyongpan T."/>
            <person name="Mondo S.J."/>
            <person name="Barry K."/>
            <person name="Sandor L."/>
            <person name="Lee J."/>
            <person name="Lipzen A."/>
            <person name="Pangilinan J."/>
            <person name="LaButti K."/>
            <person name="Hainaut M."/>
            <person name="Henrissat B."/>
            <person name="Grigoriev I.V."/>
            <person name="Spatafora J.W."/>
            <person name="Aime M.C."/>
        </authorList>
    </citation>
    <scope>NUCLEOTIDE SEQUENCE [LARGE SCALE GENOMIC DNA]</scope>
    <source>
        <strain evidence="1 2">SA 807</strain>
    </source>
</reference>
<gene>
    <name evidence="1" type="ORF">IE53DRAFT_384027</name>
</gene>
<dbReference type="EMBL" id="KZ819724">
    <property type="protein sequence ID" value="PWN53460.1"/>
    <property type="molecule type" value="Genomic_DNA"/>
</dbReference>
<evidence type="ECO:0000313" key="2">
    <source>
        <dbReference type="Proteomes" id="UP000245626"/>
    </source>
</evidence>
<keyword evidence="2" id="KW-1185">Reference proteome</keyword>
<name>A0ACD0P5Z1_9BASI</name>